<dbReference type="Proteomes" id="UP000037953">
    <property type="component" value="Unassembled WGS sequence"/>
</dbReference>
<proteinExistence type="predicted"/>
<gene>
    <name evidence="1" type="ORF">AOB46_14550</name>
</gene>
<organism evidence="1 2">
    <name type="scientific">Chryseobacterium indologenes</name>
    <name type="common">Flavobacterium indologenes</name>
    <dbReference type="NCBI Taxonomy" id="253"/>
    <lineage>
        <taxon>Bacteria</taxon>
        <taxon>Pseudomonadati</taxon>
        <taxon>Bacteroidota</taxon>
        <taxon>Flavobacteriia</taxon>
        <taxon>Flavobacteriales</taxon>
        <taxon>Weeksellaceae</taxon>
        <taxon>Chryseobacterium group</taxon>
        <taxon>Chryseobacterium</taxon>
    </lineage>
</organism>
<protein>
    <submittedName>
        <fullName evidence="1">Uncharacterized protein</fullName>
    </submittedName>
</protein>
<evidence type="ECO:0000313" key="1">
    <source>
        <dbReference type="EMBL" id="KPE50591.1"/>
    </source>
</evidence>
<name>A0A0N0IVJ9_CHRID</name>
<reference evidence="1 2" key="1">
    <citation type="journal article" date="2015" name="Genom Data">
        <title>Draft genome sequence of a multidrug-resistant Chryseobacterium indologenes isolate from Malaysia.</title>
        <authorList>
            <person name="Yu C.Y."/>
            <person name="Ang G.Y."/>
            <person name="Cheng H.J."/>
            <person name="Cheong Y.M."/>
            <person name="Yin W.F."/>
            <person name="Chan K.G."/>
        </authorList>
    </citation>
    <scope>NUCLEOTIDE SEQUENCE [LARGE SCALE GENOMIC DNA]</scope>
    <source>
        <strain evidence="1 2">CI_885</strain>
    </source>
</reference>
<reference evidence="2" key="2">
    <citation type="submission" date="2015-09" db="EMBL/GenBank/DDBJ databases">
        <title>Draft genome sequence of a multidrug-resistant Chryseobacterium indologenes isolate from Malaysia.</title>
        <authorList>
            <person name="Yu C.Y."/>
            <person name="Ang G.Y."/>
            <person name="Chan K.-G."/>
        </authorList>
    </citation>
    <scope>NUCLEOTIDE SEQUENCE [LARGE SCALE GENOMIC DNA]</scope>
    <source>
        <strain evidence="2">CI_885</strain>
    </source>
</reference>
<sequence>MIYKSMKKEFIPVINRSCFEEVILKKQGNEGNNTLVVNTIDEKIKNTDIYTGFINLCREFNIEVESFIQDDFCHVVISTNGWGSLSMEYEDPLTDISTDLATALYRELFTQIRKQDFVQKSLPKQ</sequence>
<evidence type="ECO:0000313" key="2">
    <source>
        <dbReference type="Proteomes" id="UP000037953"/>
    </source>
</evidence>
<dbReference type="AlphaFoldDB" id="A0A0N0IVJ9"/>
<dbReference type="EMBL" id="LJOD01000009">
    <property type="protein sequence ID" value="KPE50591.1"/>
    <property type="molecule type" value="Genomic_DNA"/>
</dbReference>
<comment type="caution">
    <text evidence="1">The sequence shown here is derived from an EMBL/GenBank/DDBJ whole genome shotgun (WGS) entry which is preliminary data.</text>
</comment>
<accession>A0A0N0IVJ9</accession>
<dbReference type="PATRIC" id="fig|253.9.peg.4791"/>